<evidence type="ECO:0000256" key="2">
    <source>
        <dbReference type="ARBA" id="ARBA00004220"/>
    </source>
</evidence>
<dbReference type="InterPro" id="IPR002014">
    <property type="entry name" value="VHS_dom"/>
</dbReference>
<dbReference type="InterPro" id="IPR008942">
    <property type="entry name" value="ENTH_VHS"/>
</dbReference>
<dbReference type="Gene3D" id="2.60.40.1230">
    <property type="match status" value="1"/>
</dbReference>
<comment type="caution">
    <text evidence="14">The sequence shown here is derived from an EMBL/GenBank/DDBJ whole genome shotgun (WGS) entry which is preliminary data.</text>
</comment>
<comment type="similarity">
    <text evidence="3">Belongs to the GGA protein family.</text>
</comment>
<dbReference type="EMBL" id="RJVU01042598">
    <property type="protein sequence ID" value="ROL45299.1"/>
    <property type="molecule type" value="Genomic_DNA"/>
</dbReference>
<organism evidence="14 15">
    <name type="scientific">Anabarilius grahami</name>
    <name type="common">Kanglang fish</name>
    <name type="synonym">Barilius grahami</name>
    <dbReference type="NCBI Taxonomy" id="495550"/>
    <lineage>
        <taxon>Eukaryota</taxon>
        <taxon>Metazoa</taxon>
        <taxon>Chordata</taxon>
        <taxon>Craniata</taxon>
        <taxon>Vertebrata</taxon>
        <taxon>Euteleostomi</taxon>
        <taxon>Actinopterygii</taxon>
        <taxon>Neopterygii</taxon>
        <taxon>Teleostei</taxon>
        <taxon>Ostariophysi</taxon>
        <taxon>Cypriniformes</taxon>
        <taxon>Xenocyprididae</taxon>
        <taxon>Xenocypridinae</taxon>
        <taxon>Xenocypridinae incertae sedis</taxon>
        <taxon>Anabarilius</taxon>
    </lineage>
</organism>
<dbReference type="GO" id="GO:0006886">
    <property type="term" value="P:intracellular protein transport"/>
    <property type="evidence" value="ECO:0007669"/>
    <property type="project" value="InterPro"/>
</dbReference>
<dbReference type="InterPro" id="IPR013041">
    <property type="entry name" value="Clathrin_app_Ig-like_sf"/>
</dbReference>
<keyword evidence="6" id="KW-0832">Ubl conjugation</keyword>
<dbReference type="InterPro" id="IPR038425">
    <property type="entry name" value="GAT_sf"/>
</dbReference>
<sequence>MAAPPDEQSLESRINKATNPLNREADWESIQLFCDQLSNEPEGPQLATRLLAHKIQSPQEWEAMQALTVLETCVKNCGKRFHNEVGKFRFLNELIKVVSPKYLGSRAPEPVKKKVLEMMYSWTLSLPEETKISDAYQMLKKQGIIKQDPDLPDDKPCPPPPPRPKNAIFEDEEKSKMLSRLLNSSHPEDLRAANKLIKEMVQEVAIISLMGSQQSKCLFQFHPVEDRIHHAGMDGLLRNCATGFRVDEAFTMDDLVDSISADTSGLHCGHVQLRIVFITPDQKRMEKVSKRVNAIQEVKESVGLLTQLLGDYSKESSSHSNEELIKDLYQRCEKMRPTLFRLASDTEDNDEALAEILQANDSLTQVINLYRQLVKGEEVNGDTSNTAGLPGSSTALLDLTGLDTSLSAQSFSEFPSQTPSSHELGISLLDDELMSLESVDAPVTPVPAVLLPVASAAKTSVTLPVTSTKSLDELDLLGKTLLQQSLPPENLQFKWDKLQSQSKPTLRDLQIKSGNNSATTPSPVLAFSAEPGALLNSQLTAGITPASTPQDDISLVNLTVPLESIKPSSLLPVTIFDKHSLRVLFHFARDSPPARPDVLVVIISMLSSAPVPISNVRFQAAVPKTMRVKLQPPSGSDLPAFNPILPPAAITQVLLLANPHKEKVRLRYKLTFDLGEESHDESGDVEQFPPPESWGNL</sequence>
<dbReference type="PANTHER" id="PTHR45905">
    <property type="entry name" value="GOLGI-LOCALIZED, GAMMA-ADAPTIN EAR CONTAINING, ARF BINDING PROTEIN"/>
    <property type="match status" value="1"/>
</dbReference>
<evidence type="ECO:0000256" key="10">
    <source>
        <dbReference type="SAM" id="MobiDB-lite"/>
    </source>
</evidence>
<name>A0A3N0YGC8_ANAGA</name>
<dbReference type="GO" id="GO:0031901">
    <property type="term" value="C:early endosome membrane"/>
    <property type="evidence" value="ECO:0007669"/>
    <property type="project" value="UniProtKB-SubCell"/>
</dbReference>
<evidence type="ECO:0000256" key="6">
    <source>
        <dbReference type="ARBA" id="ARBA00022843"/>
    </source>
</evidence>
<feature type="domain" description="VHS" evidence="11">
    <location>
        <begin position="17"/>
        <end position="147"/>
    </location>
</feature>
<evidence type="ECO:0000256" key="4">
    <source>
        <dbReference type="ARBA" id="ARBA00022448"/>
    </source>
</evidence>
<feature type="compositionally biased region" description="Basic and acidic residues" evidence="10">
    <location>
        <begin position="147"/>
        <end position="156"/>
    </location>
</feature>
<dbReference type="GO" id="GO:0034394">
    <property type="term" value="P:protein localization to cell surface"/>
    <property type="evidence" value="ECO:0007669"/>
    <property type="project" value="TreeGrafter"/>
</dbReference>
<dbReference type="OrthoDB" id="447025at2759"/>
<dbReference type="InterPro" id="IPR008152">
    <property type="entry name" value="Clathrin_a/b/g-adaptin_app_Ig"/>
</dbReference>
<gene>
    <name evidence="14" type="ORF">DPX16_17910</name>
</gene>
<dbReference type="AlphaFoldDB" id="A0A3N0YGC8"/>
<evidence type="ECO:0000313" key="15">
    <source>
        <dbReference type="Proteomes" id="UP000281406"/>
    </source>
</evidence>
<dbReference type="Gene3D" id="1.20.58.160">
    <property type="match status" value="1"/>
</dbReference>
<dbReference type="GO" id="GO:0043130">
    <property type="term" value="F:ubiquitin binding"/>
    <property type="evidence" value="ECO:0007669"/>
    <property type="project" value="InterPro"/>
</dbReference>
<dbReference type="Pfam" id="PF03127">
    <property type="entry name" value="GAT"/>
    <property type="match status" value="1"/>
</dbReference>
<evidence type="ECO:0000259" key="12">
    <source>
        <dbReference type="PROSITE" id="PS50180"/>
    </source>
</evidence>
<evidence type="ECO:0000256" key="1">
    <source>
        <dbReference type="ARBA" id="ARBA00004150"/>
    </source>
</evidence>
<dbReference type="GO" id="GO:0031267">
    <property type="term" value="F:small GTPase binding"/>
    <property type="evidence" value="ECO:0007669"/>
    <property type="project" value="InterPro"/>
</dbReference>
<keyword evidence="15" id="KW-1185">Reference proteome</keyword>
<comment type="subcellular location">
    <subcellularLocation>
        <location evidence="2">Early endosome membrane</location>
        <topology evidence="2">Peripheral membrane protein</topology>
    </subcellularLocation>
    <subcellularLocation>
        <location evidence="1">Golgi apparatus</location>
        <location evidence="1">trans-Golgi network membrane</location>
        <topology evidence="1">Peripheral membrane protein</topology>
    </subcellularLocation>
</comment>
<dbReference type="GO" id="GO:0035091">
    <property type="term" value="F:phosphatidylinositol binding"/>
    <property type="evidence" value="ECO:0007669"/>
    <property type="project" value="InterPro"/>
</dbReference>
<keyword evidence="5" id="KW-0967">Endosome</keyword>
<accession>A0A3N0YGC8</accession>
<dbReference type="PROSITE" id="PS50179">
    <property type="entry name" value="VHS"/>
    <property type="match status" value="1"/>
</dbReference>
<dbReference type="InterPro" id="IPR041198">
    <property type="entry name" value="GGA_N-GAT"/>
</dbReference>
<dbReference type="FunFam" id="1.25.40.90:FF:000011">
    <property type="entry name" value="ADP-ribosylation factor-binding protein GGA3 isoform X1"/>
    <property type="match status" value="1"/>
</dbReference>
<dbReference type="Pfam" id="PF18308">
    <property type="entry name" value="GGA_N-GAT"/>
    <property type="match status" value="1"/>
</dbReference>
<dbReference type="FunFam" id="2.60.40.1230:FF:000001">
    <property type="entry name" value="ADP-ribosylation factor-binding protein GGA1 isoform 1"/>
    <property type="match status" value="1"/>
</dbReference>
<dbReference type="SUPFAM" id="SSF49348">
    <property type="entry name" value="Clathrin adaptor appendage domain"/>
    <property type="match status" value="1"/>
</dbReference>
<dbReference type="GO" id="GO:0005802">
    <property type="term" value="C:trans-Golgi network"/>
    <property type="evidence" value="ECO:0007669"/>
    <property type="project" value="InterPro"/>
</dbReference>
<dbReference type="InterPro" id="IPR027422">
    <property type="entry name" value="GGA1-3"/>
</dbReference>
<dbReference type="SUPFAM" id="SSF48464">
    <property type="entry name" value="ENTH/VHS domain"/>
    <property type="match status" value="1"/>
</dbReference>
<evidence type="ECO:0000256" key="8">
    <source>
        <dbReference type="ARBA" id="ARBA00023034"/>
    </source>
</evidence>
<dbReference type="Pfam" id="PF02883">
    <property type="entry name" value="Alpha_adaptinC2"/>
    <property type="match status" value="1"/>
</dbReference>
<dbReference type="Pfam" id="PF00790">
    <property type="entry name" value="VHS"/>
    <property type="match status" value="1"/>
</dbReference>
<evidence type="ECO:0000256" key="7">
    <source>
        <dbReference type="ARBA" id="ARBA00022927"/>
    </source>
</evidence>
<evidence type="ECO:0000256" key="5">
    <source>
        <dbReference type="ARBA" id="ARBA00022753"/>
    </source>
</evidence>
<keyword evidence="8" id="KW-0333">Golgi apparatus</keyword>
<dbReference type="Gene3D" id="1.20.5.170">
    <property type="match status" value="1"/>
</dbReference>
<dbReference type="PROSITE" id="PS50909">
    <property type="entry name" value="GAT"/>
    <property type="match status" value="1"/>
</dbReference>
<evidence type="ECO:0000259" key="13">
    <source>
        <dbReference type="PROSITE" id="PS50909"/>
    </source>
</evidence>
<proteinExistence type="inferred from homology"/>
<dbReference type="SMART" id="SM00288">
    <property type="entry name" value="VHS"/>
    <property type="match status" value="1"/>
</dbReference>
<keyword evidence="7" id="KW-0653">Protein transport</keyword>
<feature type="domain" description="GAE" evidence="12">
    <location>
        <begin position="568"/>
        <end position="689"/>
    </location>
</feature>
<evidence type="ECO:0000256" key="9">
    <source>
        <dbReference type="ARBA" id="ARBA00023136"/>
    </source>
</evidence>
<reference evidence="14 15" key="1">
    <citation type="submission" date="2018-10" db="EMBL/GenBank/DDBJ databases">
        <title>Genome assembly for a Yunnan-Guizhou Plateau 3E fish, Anabarilius grahami (Regan), and its evolutionary and genetic applications.</title>
        <authorList>
            <person name="Jiang W."/>
        </authorList>
    </citation>
    <scope>NUCLEOTIDE SEQUENCE [LARGE SCALE GENOMIC DNA]</scope>
    <source>
        <strain evidence="14">AG-KIZ</strain>
        <tissue evidence="14">Muscle</tissue>
    </source>
</reference>
<dbReference type="InterPro" id="IPR008153">
    <property type="entry name" value="GAE_dom"/>
</dbReference>
<feature type="domain" description="GAT" evidence="13">
    <location>
        <begin position="286"/>
        <end position="375"/>
    </location>
</feature>
<dbReference type="PANTHER" id="PTHR45905:SF4">
    <property type="entry name" value="ADP-RIBOSYLATION FACTOR-BINDING PROTEIN GGA1"/>
    <property type="match status" value="1"/>
</dbReference>
<keyword evidence="4" id="KW-0813">Transport</keyword>
<dbReference type="Proteomes" id="UP000281406">
    <property type="component" value="Unassembled WGS sequence"/>
</dbReference>
<dbReference type="InterPro" id="IPR004152">
    <property type="entry name" value="GAT_dom"/>
</dbReference>
<evidence type="ECO:0000259" key="11">
    <source>
        <dbReference type="PROSITE" id="PS50179"/>
    </source>
</evidence>
<dbReference type="GO" id="GO:0006893">
    <property type="term" value="P:Golgi to plasma membrane transport"/>
    <property type="evidence" value="ECO:0007669"/>
    <property type="project" value="TreeGrafter"/>
</dbReference>
<feature type="region of interest" description="Disordered" evidence="10">
    <location>
        <begin position="145"/>
        <end position="167"/>
    </location>
</feature>
<dbReference type="Gene3D" id="1.25.40.90">
    <property type="match status" value="1"/>
</dbReference>
<dbReference type="FunFam" id="1.20.5.170:FF:000023">
    <property type="entry name" value="ADP-ribosylation factor-binding protein GGA3 isoform X1"/>
    <property type="match status" value="1"/>
</dbReference>
<evidence type="ECO:0000313" key="14">
    <source>
        <dbReference type="EMBL" id="ROL45299.1"/>
    </source>
</evidence>
<dbReference type="PROSITE" id="PS50180">
    <property type="entry name" value="GAE"/>
    <property type="match status" value="1"/>
</dbReference>
<evidence type="ECO:0000256" key="3">
    <source>
        <dbReference type="ARBA" id="ARBA00008099"/>
    </source>
</evidence>
<dbReference type="CDD" id="cd14239">
    <property type="entry name" value="GAT_GGA1_GGA2"/>
    <property type="match status" value="1"/>
</dbReference>
<dbReference type="CDD" id="cd17009">
    <property type="entry name" value="VHS_GGA1"/>
    <property type="match status" value="1"/>
</dbReference>
<dbReference type="SUPFAM" id="SSF89009">
    <property type="entry name" value="GAT-like domain"/>
    <property type="match status" value="2"/>
</dbReference>
<protein>
    <submittedName>
        <fullName evidence="14">ADP-ribosylation factor-binding protein GGA1</fullName>
    </submittedName>
</protein>
<keyword evidence="9" id="KW-0472">Membrane</keyword>
<dbReference type="SMART" id="SM00809">
    <property type="entry name" value="Alpha_adaptinC2"/>
    <property type="match status" value="1"/>
</dbReference>